<dbReference type="AlphaFoldDB" id="A0A839YVJ7"/>
<dbReference type="GO" id="GO:0043709">
    <property type="term" value="P:cell adhesion involved in single-species biofilm formation"/>
    <property type="evidence" value="ECO:0007669"/>
    <property type="project" value="TreeGrafter"/>
</dbReference>
<sequence length="390" mass="41694">MEQVAAFFFLVPMMFVLFGAALAAVAMADRELVAARWGAAAFFVAALGVTGDALRSPDDTLLRYIILVSHFLVLVLMLKAFVERHGAGLPRLSIAVALGGAVIYAPFSPLDQWPELRVVMVQVIASGILLPFLAQSVQWARSSTIDRMIYFAVAFSFLSYLVRAGLYAGEPSAADEYTPLFQNIYDIIFHITTAVIGFSVGIVLLVAVGVDALMREARESETDALTGIGNRRALTSAIEADERGEWRCGAVIALDLDRFKEVNDRFGHAAGDTLLIEVAQTLDSVLGRFGRLCRIGGEEFILLVDEAHADATEALSTTAGKAIASISLGGPLEGTATTACVGFQRRDEGNSIAETMNAADRAVYRGKSDGRNKVVAAVGNAATLELKAVQ</sequence>
<dbReference type="Proteomes" id="UP000578569">
    <property type="component" value="Unassembled WGS sequence"/>
</dbReference>
<feature type="transmembrane region" description="Helical" evidence="3">
    <location>
        <begin position="149"/>
        <end position="167"/>
    </location>
</feature>
<feature type="transmembrane region" description="Helical" evidence="3">
    <location>
        <begin position="33"/>
        <end position="49"/>
    </location>
</feature>
<dbReference type="GO" id="GO:0052621">
    <property type="term" value="F:diguanylate cyclase activity"/>
    <property type="evidence" value="ECO:0007669"/>
    <property type="project" value="UniProtKB-EC"/>
</dbReference>
<dbReference type="Gene3D" id="3.30.70.270">
    <property type="match status" value="1"/>
</dbReference>
<name>A0A839YVJ7_9SPHN</name>
<reference evidence="5 6" key="1">
    <citation type="submission" date="2020-08" db="EMBL/GenBank/DDBJ databases">
        <title>Genomic Encyclopedia of Type Strains, Phase IV (KMG-IV): sequencing the most valuable type-strain genomes for metagenomic binning, comparative biology and taxonomic classification.</title>
        <authorList>
            <person name="Goeker M."/>
        </authorList>
    </citation>
    <scope>NUCLEOTIDE SEQUENCE [LARGE SCALE GENOMIC DNA]</scope>
    <source>
        <strain evidence="5 6">DSM 24194</strain>
    </source>
</reference>
<evidence type="ECO:0000313" key="5">
    <source>
        <dbReference type="EMBL" id="MBB3763229.1"/>
    </source>
</evidence>
<organism evidence="5 6">
    <name type="scientific">Sphingomicrobium lutaoense</name>
    <dbReference type="NCBI Taxonomy" id="515949"/>
    <lineage>
        <taxon>Bacteria</taxon>
        <taxon>Pseudomonadati</taxon>
        <taxon>Pseudomonadota</taxon>
        <taxon>Alphaproteobacteria</taxon>
        <taxon>Sphingomonadales</taxon>
        <taxon>Sphingomonadaceae</taxon>
        <taxon>Sphingomicrobium</taxon>
    </lineage>
</organism>
<keyword evidence="6" id="KW-1185">Reference proteome</keyword>
<evidence type="ECO:0000313" key="6">
    <source>
        <dbReference type="Proteomes" id="UP000578569"/>
    </source>
</evidence>
<feature type="transmembrane region" description="Helical" evidence="3">
    <location>
        <begin position="187"/>
        <end position="210"/>
    </location>
</feature>
<dbReference type="InterPro" id="IPR000160">
    <property type="entry name" value="GGDEF_dom"/>
</dbReference>
<proteinExistence type="predicted"/>
<dbReference type="RefSeq" id="WP_183932539.1">
    <property type="nucleotide sequence ID" value="NZ_JACICF010000001.1"/>
</dbReference>
<comment type="caution">
    <text evidence="5">The sequence shown here is derived from an EMBL/GenBank/DDBJ whole genome shotgun (WGS) entry which is preliminary data.</text>
</comment>
<feature type="transmembrane region" description="Helical" evidence="3">
    <location>
        <begin position="119"/>
        <end position="137"/>
    </location>
</feature>
<dbReference type="CDD" id="cd01949">
    <property type="entry name" value="GGDEF"/>
    <property type="match status" value="1"/>
</dbReference>
<gene>
    <name evidence="5" type="ORF">FHS50_000252</name>
</gene>
<dbReference type="InterPro" id="IPR043128">
    <property type="entry name" value="Rev_trsase/Diguanyl_cyclase"/>
</dbReference>
<dbReference type="GO" id="GO:0005886">
    <property type="term" value="C:plasma membrane"/>
    <property type="evidence" value="ECO:0007669"/>
    <property type="project" value="TreeGrafter"/>
</dbReference>
<protein>
    <recommendedName>
        <fullName evidence="1">diguanylate cyclase</fullName>
        <ecNumber evidence="1">2.7.7.65</ecNumber>
    </recommendedName>
</protein>
<evidence type="ECO:0000256" key="2">
    <source>
        <dbReference type="ARBA" id="ARBA00034247"/>
    </source>
</evidence>
<comment type="catalytic activity">
    <reaction evidence="2">
        <text>2 GTP = 3',3'-c-di-GMP + 2 diphosphate</text>
        <dbReference type="Rhea" id="RHEA:24898"/>
        <dbReference type="ChEBI" id="CHEBI:33019"/>
        <dbReference type="ChEBI" id="CHEBI:37565"/>
        <dbReference type="ChEBI" id="CHEBI:58805"/>
        <dbReference type="EC" id="2.7.7.65"/>
    </reaction>
</comment>
<evidence type="ECO:0000256" key="1">
    <source>
        <dbReference type="ARBA" id="ARBA00012528"/>
    </source>
</evidence>
<feature type="domain" description="GGDEF" evidence="4">
    <location>
        <begin position="247"/>
        <end position="379"/>
    </location>
</feature>
<keyword evidence="3" id="KW-1133">Transmembrane helix</keyword>
<dbReference type="Pfam" id="PF00990">
    <property type="entry name" value="GGDEF"/>
    <property type="match status" value="1"/>
</dbReference>
<accession>A0A839YVJ7</accession>
<dbReference type="GO" id="GO:1902201">
    <property type="term" value="P:negative regulation of bacterial-type flagellum-dependent cell motility"/>
    <property type="evidence" value="ECO:0007669"/>
    <property type="project" value="TreeGrafter"/>
</dbReference>
<evidence type="ECO:0000259" key="4">
    <source>
        <dbReference type="PROSITE" id="PS50887"/>
    </source>
</evidence>
<dbReference type="PANTHER" id="PTHR45138:SF9">
    <property type="entry name" value="DIGUANYLATE CYCLASE DGCM-RELATED"/>
    <property type="match status" value="1"/>
</dbReference>
<keyword evidence="3" id="KW-0472">Membrane</keyword>
<dbReference type="SMART" id="SM00267">
    <property type="entry name" value="GGDEF"/>
    <property type="match status" value="1"/>
</dbReference>
<keyword evidence="3" id="KW-0812">Transmembrane</keyword>
<evidence type="ECO:0000256" key="3">
    <source>
        <dbReference type="SAM" id="Phobius"/>
    </source>
</evidence>
<dbReference type="EC" id="2.7.7.65" evidence="1"/>
<dbReference type="SUPFAM" id="SSF55073">
    <property type="entry name" value="Nucleotide cyclase"/>
    <property type="match status" value="1"/>
</dbReference>
<feature type="transmembrane region" description="Helical" evidence="3">
    <location>
        <begin position="89"/>
        <end position="107"/>
    </location>
</feature>
<dbReference type="NCBIfam" id="TIGR00254">
    <property type="entry name" value="GGDEF"/>
    <property type="match status" value="1"/>
</dbReference>
<dbReference type="PROSITE" id="PS50887">
    <property type="entry name" value="GGDEF"/>
    <property type="match status" value="1"/>
</dbReference>
<dbReference type="PANTHER" id="PTHR45138">
    <property type="entry name" value="REGULATORY COMPONENTS OF SENSORY TRANSDUCTION SYSTEM"/>
    <property type="match status" value="1"/>
</dbReference>
<feature type="transmembrane region" description="Helical" evidence="3">
    <location>
        <begin position="61"/>
        <end position="82"/>
    </location>
</feature>
<dbReference type="EMBL" id="JACICF010000001">
    <property type="protein sequence ID" value="MBB3763229.1"/>
    <property type="molecule type" value="Genomic_DNA"/>
</dbReference>
<dbReference type="InterPro" id="IPR029787">
    <property type="entry name" value="Nucleotide_cyclase"/>
</dbReference>
<dbReference type="InterPro" id="IPR050469">
    <property type="entry name" value="Diguanylate_Cyclase"/>
</dbReference>
<feature type="transmembrane region" description="Helical" evidence="3">
    <location>
        <begin position="6"/>
        <end position="26"/>
    </location>
</feature>